<evidence type="ECO:0000256" key="1">
    <source>
        <dbReference type="SAM" id="MobiDB-lite"/>
    </source>
</evidence>
<dbReference type="Gene3D" id="3.30.1370.110">
    <property type="match status" value="1"/>
</dbReference>
<reference evidence="3" key="1">
    <citation type="submission" date="2023-03" db="EMBL/GenBank/DDBJ databases">
        <title>Mating type loci evolution in Malassezia.</title>
        <authorList>
            <person name="Coelho M.A."/>
        </authorList>
    </citation>
    <scope>NUCLEOTIDE SEQUENCE</scope>
    <source>
        <strain evidence="3">CBS 10434</strain>
    </source>
</reference>
<dbReference type="PROSITE" id="PS50828">
    <property type="entry name" value="SMR"/>
    <property type="match status" value="1"/>
</dbReference>
<proteinExistence type="predicted"/>
<dbReference type="InterPro" id="IPR027417">
    <property type="entry name" value="P-loop_NTPase"/>
</dbReference>
<dbReference type="PANTHER" id="PTHR47417">
    <property type="entry name" value="SMR DOMAIN-CONTAINING PROTEIN YPL199C"/>
    <property type="match status" value="1"/>
</dbReference>
<protein>
    <recommendedName>
        <fullName evidence="2">Smr domain-containing protein</fullName>
    </recommendedName>
</protein>
<dbReference type="Pfam" id="PF01713">
    <property type="entry name" value="Smr"/>
    <property type="match status" value="1"/>
</dbReference>
<evidence type="ECO:0000313" key="4">
    <source>
        <dbReference type="Proteomes" id="UP001220961"/>
    </source>
</evidence>
<accession>A0AAF0IWN5</accession>
<feature type="compositionally biased region" description="Basic residues" evidence="1">
    <location>
        <begin position="393"/>
        <end position="402"/>
    </location>
</feature>
<feature type="domain" description="Smr" evidence="2">
    <location>
        <begin position="538"/>
        <end position="614"/>
    </location>
</feature>
<dbReference type="AlphaFoldDB" id="A0AAF0IWN5"/>
<dbReference type="SMART" id="SM00463">
    <property type="entry name" value="SMR"/>
    <property type="match status" value="1"/>
</dbReference>
<dbReference type="InterPro" id="IPR001650">
    <property type="entry name" value="Helicase_C-like"/>
</dbReference>
<organism evidence="3 4">
    <name type="scientific">Malassezia caprae</name>
    <dbReference type="NCBI Taxonomy" id="1381934"/>
    <lineage>
        <taxon>Eukaryota</taxon>
        <taxon>Fungi</taxon>
        <taxon>Dikarya</taxon>
        <taxon>Basidiomycota</taxon>
        <taxon>Ustilaginomycotina</taxon>
        <taxon>Malasseziomycetes</taxon>
        <taxon>Malasseziales</taxon>
        <taxon>Malasseziaceae</taxon>
        <taxon>Malassezia</taxon>
    </lineage>
</organism>
<gene>
    <name evidence="3" type="ORF">MCAP1_002396</name>
</gene>
<dbReference type="Pfam" id="PF08590">
    <property type="entry name" value="DUF1771"/>
    <property type="match status" value="1"/>
</dbReference>
<dbReference type="Gene3D" id="3.40.50.300">
    <property type="entry name" value="P-loop containing nucleotide triphosphate hydrolases"/>
    <property type="match status" value="2"/>
</dbReference>
<evidence type="ECO:0000259" key="2">
    <source>
        <dbReference type="PROSITE" id="PS50828"/>
    </source>
</evidence>
<evidence type="ECO:0000313" key="3">
    <source>
        <dbReference type="EMBL" id="WFD20152.1"/>
    </source>
</evidence>
<dbReference type="SUPFAM" id="SSF52540">
    <property type="entry name" value="P-loop containing nucleoside triphosphate hydrolases"/>
    <property type="match status" value="1"/>
</dbReference>
<keyword evidence="4" id="KW-1185">Reference proteome</keyword>
<dbReference type="PANTHER" id="PTHR47417:SF1">
    <property type="entry name" value="SMR DOMAIN-CONTAINING PROTEIN YPL199C"/>
    <property type="match status" value="1"/>
</dbReference>
<sequence length="644" mass="71720">MVQTLRQPERLLKFDPRCFKCVIVDEAHHATSPSYLSVLSHFNCDIQNVQKESSETYSKVPIFGFSATFARHDGVSLGQVFQEIVFHKDFLDMIDEQCEVASTTSDYVVSSLAKVVNQPDITSLVVRSWIDLAWKERKATLVFAVDIHHIGAVVSEFQDRGIDARAIHSGMSHREREQVMAAFRAGEFPVLVNCGTTSNSPKHSNSFLEPPEKVAYVNIDDPRELQRAMSAQAPSSLEKLTSFAWVDCGSNLYILGSWDGAYMKLFKEGDQWQGHFLSRNPSFWKDYAAGLPSSSPYYKRKVLASEGFAHAIHAADTFMTQLSQAHQRSPKWFWRTARWRFMPATAKSRATLQRLLERGGEVEAFVPPDITQGAVHRALIRLRHGAKTQWKSAMKRRNKAQSRAKAQSAYPPNGYAGQPGGPAPYPQGFQPGNEAPGGPAANSAQILGTTDIHLFDDNNKNAQNPHYKELRNKARSEGDKMANAFEASKQAYANGDGARAKELSNEGNMHKQNMEQLNTEARMWIFAANNADSPPDTVDLHGLYVKEALAKTEEAVQKAQAQNFPQLKLIVGKGIHSRDHVSHIKPAVEDLLRKYNLDAHVDEHNAGIVIVNLQGPPGGGQSNFTRDIAQQATGDEQQATWWES</sequence>
<dbReference type="SMART" id="SM01162">
    <property type="entry name" value="DUF1771"/>
    <property type="match status" value="1"/>
</dbReference>
<dbReference type="InterPro" id="IPR013899">
    <property type="entry name" value="DUF1771"/>
</dbReference>
<dbReference type="Pfam" id="PF00271">
    <property type="entry name" value="Helicase_C"/>
    <property type="match status" value="1"/>
</dbReference>
<dbReference type="Proteomes" id="UP001220961">
    <property type="component" value="Chromosome 4"/>
</dbReference>
<dbReference type="InterPro" id="IPR036063">
    <property type="entry name" value="Smr_dom_sf"/>
</dbReference>
<dbReference type="InterPro" id="IPR002625">
    <property type="entry name" value="Smr_dom"/>
</dbReference>
<feature type="region of interest" description="Disordered" evidence="1">
    <location>
        <begin position="387"/>
        <end position="444"/>
    </location>
</feature>
<dbReference type="SUPFAM" id="SSF160443">
    <property type="entry name" value="SMR domain-like"/>
    <property type="match status" value="1"/>
</dbReference>
<dbReference type="EMBL" id="CP119911">
    <property type="protein sequence ID" value="WFD20152.1"/>
    <property type="molecule type" value="Genomic_DNA"/>
</dbReference>
<name>A0AAF0IWN5_9BASI</name>
<dbReference type="InterPro" id="IPR053020">
    <property type="entry name" value="Smr_domain_protein"/>
</dbReference>